<feature type="domain" description="TfoX N-terminal" evidence="1">
    <location>
        <begin position="13"/>
        <end position="104"/>
    </location>
</feature>
<evidence type="ECO:0000313" key="3">
    <source>
        <dbReference type="Proteomes" id="UP001067235"/>
    </source>
</evidence>
<accession>A0ABT4MRH0</accession>
<reference evidence="2" key="1">
    <citation type="submission" date="2022-12" db="EMBL/GenBank/DDBJ databases">
        <authorList>
            <person name="Krivoruchko A.V."/>
            <person name="Elkin A."/>
        </authorList>
    </citation>
    <scope>NUCLEOTIDE SEQUENCE</scope>
    <source>
        <strain evidence="2">IEGM 1388</strain>
    </source>
</reference>
<organism evidence="2 3">
    <name type="scientific">Gordonia rubripertincta</name>
    <name type="common">Rhodococcus corallinus</name>
    <dbReference type="NCBI Taxonomy" id="36822"/>
    <lineage>
        <taxon>Bacteria</taxon>
        <taxon>Bacillati</taxon>
        <taxon>Actinomycetota</taxon>
        <taxon>Actinomycetes</taxon>
        <taxon>Mycobacteriales</taxon>
        <taxon>Gordoniaceae</taxon>
        <taxon>Gordonia</taxon>
    </lineage>
</organism>
<gene>
    <name evidence="2" type="ORF">O4213_06375</name>
</gene>
<dbReference type="EMBL" id="JAPWIE010000002">
    <property type="protein sequence ID" value="MCZ4549598.1"/>
    <property type="molecule type" value="Genomic_DNA"/>
</dbReference>
<sequence>MAYDDDLANRIRELLGPEPGLSEKRMFGGLAFLINGHMAVAASGQGGLMVRVDRDEREALLKGKFVSPMIMRNRETRGWLRVDADGLKTKRQLQTWVARGVEQARSAR</sequence>
<proteinExistence type="predicted"/>
<dbReference type="Pfam" id="PF04993">
    <property type="entry name" value="TfoX_N"/>
    <property type="match status" value="1"/>
</dbReference>
<protein>
    <submittedName>
        <fullName evidence="2">TfoX/Sxy family protein</fullName>
    </submittedName>
</protein>
<evidence type="ECO:0000313" key="2">
    <source>
        <dbReference type="EMBL" id="MCZ4549598.1"/>
    </source>
</evidence>
<name>A0ABT4MRH0_GORRU</name>
<dbReference type="Proteomes" id="UP001067235">
    <property type="component" value="Unassembled WGS sequence"/>
</dbReference>
<dbReference type="Gene3D" id="3.30.1460.30">
    <property type="entry name" value="YgaC/TfoX-N like chaperone"/>
    <property type="match status" value="1"/>
</dbReference>
<keyword evidence="3" id="KW-1185">Reference proteome</keyword>
<evidence type="ECO:0000259" key="1">
    <source>
        <dbReference type="Pfam" id="PF04993"/>
    </source>
</evidence>
<comment type="caution">
    <text evidence="2">The sequence shown here is derived from an EMBL/GenBank/DDBJ whole genome shotgun (WGS) entry which is preliminary data.</text>
</comment>
<dbReference type="RefSeq" id="WP_301570112.1">
    <property type="nucleotide sequence ID" value="NZ_JAPWIE010000002.1"/>
</dbReference>
<dbReference type="SUPFAM" id="SSF159894">
    <property type="entry name" value="YgaC/TfoX-N like"/>
    <property type="match status" value="1"/>
</dbReference>
<dbReference type="InterPro" id="IPR007076">
    <property type="entry name" value="TfoX_N"/>
</dbReference>